<dbReference type="Gene3D" id="3.40.50.620">
    <property type="entry name" value="HUPs"/>
    <property type="match status" value="1"/>
</dbReference>
<feature type="binding site" evidence="9">
    <location>
        <begin position="122"/>
        <end position="128"/>
    </location>
    <ligand>
        <name>ATP</name>
        <dbReference type="ChEBI" id="CHEBI:30616"/>
    </ligand>
</feature>
<feature type="domain" description="Cytidyltransferase-like" evidence="10">
    <location>
        <begin position="5"/>
        <end position="132"/>
    </location>
</feature>
<comment type="subcellular location">
    <subcellularLocation>
        <location evidence="9">Cytoplasm</location>
    </subcellularLocation>
</comment>
<accession>A0ABT3E384</accession>
<keyword evidence="12" id="KW-1185">Reference proteome</keyword>
<feature type="binding site" evidence="9">
    <location>
        <position position="98"/>
    </location>
    <ligand>
        <name>ATP</name>
        <dbReference type="ChEBI" id="CHEBI:30616"/>
    </ligand>
</feature>
<evidence type="ECO:0000256" key="6">
    <source>
        <dbReference type="ARBA" id="ARBA00022842"/>
    </source>
</evidence>
<comment type="caution">
    <text evidence="11">The sequence shown here is derived from an EMBL/GenBank/DDBJ whole genome shotgun (WGS) entry which is preliminary data.</text>
</comment>
<evidence type="ECO:0000256" key="5">
    <source>
        <dbReference type="ARBA" id="ARBA00022840"/>
    </source>
</evidence>
<comment type="subunit">
    <text evidence="9">Homohexamer.</text>
</comment>
<evidence type="ECO:0000259" key="10">
    <source>
        <dbReference type="Pfam" id="PF01467"/>
    </source>
</evidence>
<keyword evidence="2 9" id="KW-0808">Transferase</keyword>
<keyword evidence="4 9" id="KW-0547">Nucleotide-binding</keyword>
<keyword evidence="5 9" id="KW-0067">ATP-binding</keyword>
<evidence type="ECO:0000256" key="4">
    <source>
        <dbReference type="ARBA" id="ARBA00022741"/>
    </source>
</evidence>
<dbReference type="PANTHER" id="PTHR21342">
    <property type="entry name" value="PHOSPHOPANTETHEINE ADENYLYLTRANSFERASE"/>
    <property type="match status" value="1"/>
</dbReference>
<organism evidence="11 12">
    <name type="scientific">Weissella ceti</name>
    <dbReference type="NCBI Taxonomy" id="759620"/>
    <lineage>
        <taxon>Bacteria</taxon>
        <taxon>Bacillati</taxon>
        <taxon>Bacillota</taxon>
        <taxon>Bacilli</taxon>
        <taxon>Lactobacillales</taxon>
        <taxon>Lactobacillaceae</taxon>
        <taxon>Weissella</taxon>
    </lineage>
</organism>
<gene>
    <name evidence="9 11" type="primary">coaD</name>
    <name evidence="11" type="ORF">OIT44_02170</name>
</gene>
<feature type="binding site" evidence="9">
    <location>
        <position position="41"/>
    </location>
    <ligand>
        <name>substrate</name>
    </ligand>
</feature>
<dbReference type="SUPFAM" id="SSF52374">
    <property type="entry name" value="Nucleotidylyl transferase"/>
    <property type="match status" value="1"/>
</dbReference>
<dbReference type="PANTHER" id="PTHR21342:SF1">
    <property type="entry name" value="PHOSPHOPANTETHEINE ADENYLYLTRANSFERASE"/>
    <property type="match status" value="1"/>
</dbReference>
<dbReference type="Pfam" id="PF01467">
    <property type="entry name" value="CTP_transf_like"/>
    <property type="match status" value="1"/>
</dbReference>
<comment type="cofactor">
    <cofactor evidence="9">
        <name>Mg(2+)</name>
        <dbReference type="ChEBI" id="CHEBI:18420"/>
    </cofactor>
</comment>
<keyword evidence="1 9" id="KW-0963">Cytoplasm</keyword>
<feature type="binding site" evidence="9">
    <location>
        <position position="9"/>
    </location>
    <ligand>
        <name>substrate</name>
    </ligand>
</feature>
<comment type="pathway">
    <text evidence="9">Cofactor biosynthesis; coenzyme A biosynthesis; CoA from (R)-pantothenate: step 4/5.</text>
</comment>
<dbReference type="InterPro" id="IPR001980">
    <property type="entry name" value="PPAT"/>
</dbReference>
<keyword evidence="7 9" id="KW-0173">Coenzyme A biosynthesis</keyword>
<evidence type="ECO:0000256" key="7">
    <source>
        <dbReference type="ARBA" id="ARBA00022993"/>
    </source>
</evidence>
<evidence type="ECO:0000256" key="1">
    <source>
        <dbReference type="ARBA" id="ARBA00022490"/>
    </source>
</evidence>
<feature type="binding site" evidence="9">
    <location>
        <position position="87"/>
    </location>
    <ligand>
        <name>substrate</name>
    </ligand>
</feature>
<feature type="binding site" evidence="9">
    <location>
        <position position="17"/>
    </location>
    <ligand>
        <name>ATP</name>
        <dbReference type="ChEBI" id="CHEBI:30616"/>
    </ligand>
</feature>
<dbReference type="InterPro" id="IPR014729">
    <property type="entry name" value="Rossmann-like_a/b/a_fold"/>
</dbReference>
<feature type="binding site" evidence="9">
    <location>
        <position position="73"/>
    </location>
    <ligand>
        <name>substrate</name>
    </ligand>
</feature>
<comment type="function">
    <text evidence="9">Reversibly transfers an adenylyl group from ATP to 4'-phosphopantetheine, yielding dephospho-CoA (dPCoA) and pyrophosphate.</text>
</comment>
<evidence type="ECO:0000256" key="2">
    <source>
        <dbReference type="ARBA" id="ARBA00022679"/>
    </source>
</evidence>
<dbReference type="PRINTS" id="PR01020">
    <property type="entry name" value="LPSBIOSNTHSS"/>
</dbReference>
<feature type="site" description="Transition state stabilizer" evidence="9">
    <location>
        <position position="17"/>
    </location>
</feature>
<evidence type="ECO:0000313" key="12">
    <source>
        <dbReference type="Proteomes" id="UP001526225"/>
    </source>
</evidence>
<dbReference type="NCBIfam" id="TIGR01510">
    <property type="entry name" value="coaD_prev_kdtB"/>
    <property type="match status" value="1"/>
</dbReference>
<dbReference type="HAMAP" id="MF_00151">
    <property type="entry name" value="PPAT_bact"/>
    <property type="match status" value="1"/>
</dbReference>
<dbReference type="Proteomes" id="UP001526225">
    <property type="component" value="Unassembled WGS sequence"/>
</dbReference>
<comment type="catalytic activity">
    <reaction evidence="8 9">
        <text>(R)-4'-phosphopantetheine + ATP + H(+) = 3'-dephospho-CoA + diphosphate</text>
        <dbReference type="Rhea" id="RHEA:19801"/>
        <dbReference type="ChEBI" id="CHEBI:15378"/>
        <dbReference type="ChEBI" id="CHEBI:30616"/>
        <dbReference type="ChEBI" id="CHEBI:33019"/>
        <dbReference type="ChEBI" id="CHEBI:57328"/>
        <dbReference type="ChEBI" id="CHEBI:61723"/>
        <dbReference type="EC" id="2.7.7.3"/>
    </reaction>
</comment>
<dbReference type="InterPro" id="IPR004821">
    <property type="entry name" value="Cyt_trans-like"/>
</dbReference>
<evidence type="ECO:0000256" key="8">
    <source>
        <dbReference type="ARBA" id="ARBA00029346"/>
    </source>
</evidence>
<dbReference type="EC" id="2.7.7.3" evidence="9"/>
<dbReference type="RefSeq" id="WP_213409474.1">
    <property type="nucleotide sequence ID" value="NZ_CP074441.1"/>
</dbReference>
<keyword evidence="6 9" id="KW-0460">Magnesium</keyword>
<protein>
    <recommendedName>
        <fullName evidence="9">Phosphopantetheine adenylyltransferase</fullName>
        <ecNumber evidence="9">2.7.7.3</ecNumber>
    </recommendedName>
    <alternativeName>
        <fullName evidence="9">Dephospho-CoA pyrophosphorylase</fullName>
    </alternativeName>
    <alternativeName>
        <fullName evidence="9">Pantetheine-phosphate adenylyltransferase</fullName>
        <shortName evidence="9">PPAT</shortName>
    </alternativeName>
</protein>
<feature type="binding site" evidence="9">
    <location>
        <begin position="88"/>
        <end position="90"/>
    </location>
    <ligand>
        <name>ATP</name>
        <dbReference type="ChEBI" id="CHEBI:30616"/>
    </ligand>
</feature>
<feature type="binding site" evidence="9">
    <location>
        <begin position="9"/>
        <end position="10"/>
    </location>
    <ligand>
        <name>ATP</name>
        <dbReference type="ChEBI" id="CHEBI:30616"/>
    </ligand>
</feature>
<evidence type="ECO:0000313" key="11">
    <source>
        <dbReference type="EMBL" id="MCW0952875.1"/>
    </source>
</evidence>
<proteinExistence type="inferred from homology"/>
<sequence>MKRALFPGSFDPFTNGHLDIVTRASHMFDEVVIGIGINSAKTAMFTDSEKVDLIASATNHLTNVRIELMQGLTAEFAKKIDAEFLVRGIRNEQDFLYERNISEMNHLLTEIETVFFMARPENQMLASSVIKEVAKAGGSVDKFLPAHIATALKEKMS</sequence>
<reference evidence="11 12" key="1">
    <citation type="submission" date="2022-10" db="EMBL/GenBank/DDBJ databases">
        <title>Weissella fermenti sp. nov., isolated from fermented cabbage.</title>
        <authorList>
            <person name="Lee J.K."/>
            <person name="Baek J.H."/>
            <person name="Choi D.G."/>
            <person name="Kim J.M."/>
            <person name="Jeon C.O."/>
        </authorList>
    </citation>
    <scope>NUCLEOTIDE SEQUENCE [LARGE SCALE GENOMIC DNA]</scope>
    <source>
        <strain evidence="11 12">KACC 18534</strain>
    </source>
</reference>
<dbReference type="GO" id="GO:0004595">
    <property type="term" value="F:pantetheine-phosphate adenylyltransferase activity"/>
    <property type="evidence" value="ECO:0007669"/>
    <property type="project" value="UniProtKB-EC"/>
</dbReference>
<name>A0ABT3E384_9LACO</name>
<dbReference type="NCBIfam" id="TIGR00125">
    <property type="entry name" value="cyt_tran_rel"/>
    <property type="match status" value="1"/>
</dbReference>
<dbReference type="CDD" id="cd02163">
    <property type="entry name" value="PPAT"/>
    <property type="match status" value="1"/>
</dbReference>
<comment type="similarity">
    <text evidence="9">Belongs to the bacterial CoaD family.</text>
</comment>
<dbReference type="EMBL" id="JAOZFE010000001">
    <property type="protein sequence ID" value="MCW0952875.1"/>
    <property type="molecule type" value="Genomic_DNA"/>
</dbReference>
<keyword evidence="3 9" id="KW-0548">Nucleotidyltransferase</keyword>
<evidence type="ECO:0000256" key="3">
    <source>
        <dbReference type="ARBA" id="ARBA00022695"/>
    </source>
</evidence>
<evidence type="ECO:0000256" key="9">
    <source>
        <dbReference type="HAMAP-Rule" id="MF_00151"/>
    </source>
</evidence>